<keyword evidence="1" id="KW-1133">Transmembrane helix</keyword>
<keyword evidence="1" id="KW-0812">Transmembrane</keyword>
<feature type="chain" id="PRO_5017937374" description="Secreted protein" evidence="2">
    <location>
        <begin position="18"/>
        <end position="102"/>
    </location>
</feature>
<protein>
    <recommendedName>
        <fullName evidence="5">Secreted protein</fullName>
    </recommendedName>
</protein>
<organism evidence="3 4">
    <name type="scientific">Brachionus plicatilis</name>
    <name type="common">Marine rotifer</name>
    <name type="synonym">Brachionus muelleri</name>
    <dbReference type="NCBI Taxonomy" id="10195"/>
    <lineage>
        <taxon>Eukaryota</taxon>
        <taxon>Metazoa</taxon>
        <taxon>Spiralia</taxon>
        <taxon>Gnathifera</taxon>
        <taxon>Rotifera</taxon>
        <taxon>Eurotatoria</taxon>
        <taxon>Monogononta</taxon>
        <taxon>Pseudotrocha</taxon>
        <taxon>Ploima</taxon>
        <taxon>Brachionidae</taxon>
        <taxon>Brachionus</taxon>
    </lineage>
</organism>
<keyword evidence="4" id="KW-1185">Reference proteome</keyword>
<feature type="transmembrane region" description="Helical" evidence="1">
    <location>
        <begin position="6"/>
        <end position="24"/>
    </location>
</feature>
<evidence type="ECO:0000256" key="1">
    <source>
        <dbReference type="SAM" id="Phobius"/>
    </source>
</evidence>
<dbReference type="EMBL" id="REGN01005248">
    <property type="protein sequence ID" value="RNA14167.1"/>
    <property type="molecule type" value="Genomic_DNA"/>
</dbReference>
<evidence type="ECO:0000313" key="3">
    <source>
        <dbReference type="EMBL" id="RNA14167.1"/>
    </source>
</evidence>
<gene>
    <name evidence="3" type="ORF">BpHYR1_020414</name>
</gene>
<keyword evidence="1" id="KW-0472">Membrane</keyword>
<feature type="transmembrane region" description="Helical" evidence="1">
    <location>
        <begin position="45"/>
        <end position="62"/>
    </location>
</feature>
<feature type="signal peptide" evidence="2">
    <location>
        <begin position="1"/>
        <end position="17"/>
    </location>
</feature>
<keyword evidence="2" id="KW-0732">Signal</keyword>
<comment type="caution">
    <text evidence="3">The sequence shown here is derived from an EMBL/GenBank/DDBJ whole genome shotgun (WGS) entry which is preliminary data.</text>
</comment>
<evidence type="ECO:0008006" key="5">
    <source>
        <dbReference type="Google" id="ProtNLM"/>
    </source>
</evidence>
<evidence type="ECO:0000256" key="2">
    <source>
        <dbReference type="SAM" id="SignalP"/>
    </source>
</evidence>
<dbReference type="AlphaFoldDB" id="A0A3M7QRV0"/>
<reference evidence="3 4" key="1">
    <citation type="journal article" date="2018" name="Sci. Rep.">
        <title>Genomic signatures of local adaptation to the degree of environmental predictability in rotifers.</title>
        <authorList>
            <person name="Franch-Gras L."/>
            <person name="Hahn C."/>
            <person name="Garcia-Roger E.M."/>
            <person name="Carmona M.J."/>
            <person name="Serra M."/>
            <person name="Gomez A."/>
        </authorList>
    </citation>
    <scope>NUCLEOTIDE SEQUENCE [LARGE SCALE GENOMIC DNA]</scope>
    <source>
        <strain evidence="3">HYR1</strain>
    </source>
</reference>
<proteinExistence type="predicted"/>
<name>A0A3M7QRV0_BRAPC</name>
<accession>A0A3M7QRV0</accession>
<dbReference type="Proteomes" id="UP000276133">
    <property type="component" value="Unassembled WGS sequence"/>
</dbReference>
<evidence type="ECO:0000313" key="4">
    <source>
        <dbReference type="Proteomes" id="UP000276133"/>
    </source>
</evidence>
<sequence>MVLEHLLLVGLFDLVLAGFVSQMIQTDHFVMVLVAPHLRVQRLQILQVFCAFFHFLFVLRALGRFHFLFYFNIALMPNANGRVFYLQFKIFMSSSSVQKTNK</sequence>